<dbReference type="InterPro" id="IPR011006">
    <property type="entry name" value="CheY-like_superfamily"/>
</dbReference>
<dbReference type="InterPro" id="IPR001789">
    <property type="entry name" value="Sig_transdc_resp-reg_receiver"/>
</dbReference>
<dbReference type="SMART" id="SM00448">
    <property type="entry name" value="REC"/>
    <property type="match status" value="1"/>
</dbReference>
<dbReference type="AlphaFoldDB" id="A0A2S5JFC5"/>
<organism evidence="6 7">
    <name type="scientific">Albidovulum inexpectatum</name>
    <dbReference type="NCBI Taxonomy" id="196587"/>
    <lineage>
        <taxon>Bacteria</taxon>
        <taxon>Pseudomonadati</taxon>
        <taxon>Pseudomonadota</taxon>
        <taxon>Alphaproteobacteria</taxon>
        <taxon>Rhodobacterales</taxon>
        <taxon>Paracoccaceae</taxon>
        <taxon>Albidovulum</taxon>
    </lineage>
</organism>
<dbReference type="PROSITE" id="PS50110">
    <property type="entry name" value="RESPONSE_REGULATORY"/>
    <property type="match status" value="1"/>
</dbReference>
<dbReference type="GO" id="GO:1902201">
    <property type="term" value="P:negative regulation of bacterial-type flagellum-dependent cell motility"/>
    <property type="evidence" value="ECO:0007669"/>
    <property type="project" value="TreeGrafter"/>
</dbReference>
<dbReference type="InterPro" id="IPR029787">
    <property type="entry name" value="Nucleotide_cyclase"/>
</dbReference>
<dbReference type="EMBL" id="PRDS01000006">
    <property type="protein sequence ID" value="PPB80216.1"/>
    <property type="molecule type" value="Genomic_DNA"/>
</dbReference>
<dbReference type="SMART" id="SM00267">
    <property type="entry name" value="GGDEF"/>
    <property type="match status" value="1"/>
</dbReference>
<proteinExistence type="predicted"/>
<dbReference type="CDD" id="cd01949">
    <property type="entry name" value="GGDEF"/>
    <property type="match status" value="1"/>
</dbReference>
<dbReference type="EC" id="2.7.7.65" evidence="1"/>
<dbReference type="NCBIfam" id="TIGR00254">
    <property type="entry name" value="GGDEF"/>
    <property type="match status" value="1"/>
</dbReference>
<dbReference type="Pfam" id="PF00072">
    <property type="entry name" value="Response_reg"/>
    <property type="match status" value="1"/>
</dbReference>
<dbReference type="RefSeq" id="WP_104071431.1">
    <property type="nucleotide sequence ID" value="NZ_PRDS01000006.1"/>
</dbReference>
<evidence type="ECO:0000313" key="7">
    <source>
        <dbReference type="Proteomes" id="UP000239736"/>
    </source>
</evidence>
<dbReference type="GO" id="GO:0043709">
    <property type="term" value="P:cell adhesion involved in single-species biofilm formation"/>
    <property type="evidence" value="ECO:0007669"/>
    <property type="project" value="TreeGrafter"/>
</dbReference>
<gene>
    <name evidence="6" type="ORF">LV82_02088</name>
</gene>
<dbReference type="InterPro" id="IPR043128">
    <property type="entry name" value="Rev_trsase/Diguanyl_cyclase"/>
</dbReference>
<evidence type="ECO:0000256" key="1">
    <source>
        <dbReference type="ARBA" id="ARBA00012528"/>
    </source>
</evidence>
<reference evidence="6 7" key="1">
    <citation type="submission" date="2018-01" db="EMBL/GenBank/DDBJ databases">
        <title>Genomic Encyclopedia of Archaeal and Bacterial Type Strains, Phase II (KMG-II): from individual species to whole genera.</title>
        <authorList>
            <person name="Goeker M."/>
        </authorList>
    </citation>
    <scope>NUCLEOTIDE SEQUENCE [LARGE SCALE GENOMIC DNA]</scope>
    <source>
        <strain evidence="6 7">DSM 12048</strain>
    </source>
</reference>
<evidence type="ECO:0000259" key="5">
    <source>
        <dbReference type="PROSITE" id="PS50887"/>
    </source>
</evidence>
<dbReference type="GO" id="GO:0000160">
    <property type="term" value="P:phosphorelay signal transduction system"/>
    <property type="evidence" value="ECO:0007669"/>
    <property type="project" value="InterPro"/>
</dbReference>
<feature type="domain" description="Response regulatory" evidence="4">
    <location>
        <begin position="4"/>
        <end position="120"/>
    </location>
</feature>
<keyword evidence="3" id="KW-0597">Phosphoprotein</keyword>
<dbReference type="GO" id="GO:0052621">
    <property type="term" value="F:diguanylate cyclase activity"/>
    <property type="evidence" value="ECO:0007669"/>
    <property type="project" value="UniProtKB-EC"/>
</dbReference>
<dbReference type="SUPFAM" id="SSF52172">
    <property type="entry name" value="CheY-like"/>
    <property type="match status" value="1"/>
</dbReference>
<evidence type="ECO:0000256" key="2">
    <source>
        <dbReference type="ARBA" id="ARBA00034247"/>
    </source>
</evidence>
<dbReference type="FunFam" id="3.30.70.270:FF:000001">
    <property type="entry name" value="Diguanylate cyclase domain protein"/>
    <property type="match status" value="1"/>
</dbReference>
<protein>
    <recommendedName>
        <fullName evidence="1">diguanylate cyclase</fullName>
        <ecNumber evidence="1">2.7.7.65</ecNumber>
    </recommendedName>
</protein>
<dbReference type="OrthoDB" id="9812260at2"/>
<evidence type="ECO:0000259" key="4">
    <source>
        <dbReference type="PROSITE" id="PS50110"/>
    </source>
</evidence>
<dbReference type="GO" id="GO:0005886">
    <property type="term" value="C:plasma membrane"/>
    <property type="evidence" value="ECO:0007669"/>
    <property type="project" value="TreeGrafter"/>
</dbReference>
<keyword evidence="7" id="KW-1185">Reference proteome</keyword>
<feature type="domain" description="GGDEF" evidence="5">
    <location>
        <begin position="324"/>
        <end position="458"/>
    </location>
</feature>
<feature type="modified residue" description="4-aspartylphosphate" evidence="3">
    <location>
        <position position="53"/>
    </location>
</feature>
<comment type="caution">
    <text evidence="6">The sequence shown here is derived from an EMBL/GenBank/DDBJ whole genome shotgun (WGS) entry which is preliminary data.</text>
</comment>
<dbReference type="Proteomes" id="UP000239736">
    <property type="component" value="Unassembled WGS sequence"/>
</dbReference>
<dbReference type="InterPro" id="IPR050469">
    <property type="entry name" value="Diguanylate_Cyclase"/>
</dbReference>
<dbReference type="SUPFAM" id="SSF55073">
    <property type="entry name" value="Nucleotide cyclase"/>
    <property type="match status" value="1"/>
</dbReference>
<evidence type="ECO:0000256" key="3">
    <source>
        <dbReference type="PROSITE-ProRule" id="PRU00169"/>
    </source>
</evidence>
<dbReference type="PANTHER" id="PTHR45138">
    <property type="entry name" value="REGULATORY COMPONENTS OF SENSORY TRANSDUCTION SYSTEM"/>
    <property type="match status" value="1"/>
</dbReference>
<accession>A0A2S5JFC5</accession>
<dbReference type="Gene3D" id="3.40.50.2300">
    <property type="match status" value="1"/>
</dbReference>
<dbReference type="Gene3D" id="3.30.70.270">
    <property type="match status" value="1"/>
</dbReference>
<comment type="catalytic activity">
    <reaction evidence="2">
        <text>2 GTP = 3',3'-c-di-GMP + 2 diphosphate</text>
        <dbReference type="Rhea" id="RHEA:24898"/>
        <dbReference type="ChEBI" id="CHEBI:33019"/>
        <dbReference type="ChEBI" id="CHEBI:37565"/>
        <dbReference type="ChEBI" id="CHEBI:58805"/>
        <dbReference type="EC" id="2.7.7.65"/>
    </reaction>
</comment>
<dbReference type="PROSITE" id="PS50887">
    <property type="entry name" value="GGDEF"/>
    <property type="match status" value="1"/>
</dbReference>
<dbReference type="InterPro" id="IPR000160">
    <property type="entry name" value="GGDEF_dom"/>
</dbReference>
<sequence length="459" mass="49373">MGGRILIVDDVGANRFVMMRMLSNAFYEPIEAASGHEALALARDTNPDLVLLDIEMPDLGGIATCQKLKADPRTAGIPVVMVTAYNDVGRKMQALRAGAEDVIGKPINETVLLARIRSLLRARETERQLGLRESTYREFGFAEPPAAFAPRARVVIVGPAAPELARSTSPHLDADIVAANRESILRDSQKGRAPDAFVVALGGGGSVREGLMLIAELRARAETRHAAICVHIAGLDEDDRGQDAAAMALDLGANDLIEPDATPEEIAYRIRAQIDRKLQADRLRASVETGLRLAMTDPLTGLHNRRYAMPHLQKMADAARREGRRIAVMVLDIDRFKSINDTHGHAAGDAVLVEIADRLRSNLRAADLIARLGGEEFLVALPDTTPEAAQATAERLRRVIAARPVPLPRGEADISVTLSIGLALGPTDSGIEDLIDRADRALLGSKSAGRNQVTIGQTA</sequence>
<name>A0A2S5JFC5_9RHOB</name>
<dbReference type="Pfam" id="PF00990">
    <property type="entry name" value="GGDEF"/>
    <property type="match status" value="1"/>
</dbReference>
<dbReference type="PANTHER" id="PTHR45138:SF9">
    <property type="entry name" value="DIGUANYLATE CYCLASE DGCM-RELATED"/>
    <property type="match status" value="1"/>
</dbReference>
<evidence type="ECO:0000313" key="6">
    <source>
        <dbReference type="EMBL" id="PPB80216.1"/>
    </source>
</evidence>